<feature type="region of interest" description="Disordered" evidence="1">
    <location>
        <begin position="1"/>
        <end position="43"/>
    </location>
</feature>
<accession>A0A7S3LAA7</accession>
<dbReference type="EMBL" id="HBIM01017854">
    <property type="protein sequence ID" value="CAE0416725.1"/>
    <property type="molecule type" value="Transcribed_RNA"/>
</dbReference>
<evidence type="ECO:0000256" key="1">
    <source>
        <dbReference type="SAM" id="MobiDB-lite"/>
    </source>
</evidence>
<name>A0A7S3LAA7_9STRA</name>
<feature type="compositionally biased region" description="Polar residues" evidence="1">
    <location>
        <begin position="8"/>
        <end position="33"/>
    </location>
</feature>
<protein>
    <submittedName>
        <fullName evidence="2">Uncharacterized protein</fullName>
    </submittedName>
</protein>
<dbReference type="AlphaFoldDB" id="A0A7S3LAA7"/>
<feature type="non-terminal residue" evidence="2">
    <location>
        <position position="135"/>
    </location>
</feature>
<proteinExistence type="predicted"/>
<sequence length="135" mass="14925">MANPAKAVSQTLDSNKALLQSPRSDSTFNTPTAGNYRALDRRQARHSRNLHKIVTAPLIWESFDDKASKYSNDNINKNLSDCDAFAHQLQKAASSPSKMRVTVKAKPSTTSPAVSEEEIYSFLASINDKKKVLTK</sequence>
<gene>
    <name evidence="2" type="ORF">ACOF00016_LOCUS13740</name>
</gene>
<evidence type="ECO:0000313" key="2">
    <source>
        <dbReference type="EMBL" id="CAE0416725.1"/>
    </source>
</evidence>
<reference evidence="2" key="1">
    <citation type="submission" date="2021-01" db="EMBL/GenBank/DDBJ databases">
        <authorList>
            <person name="Corre E."/>
            <person name="Pelletier E."/>
            <person name="Niang G."/>
            <person name="Scheremetjew M."/>
            <person name="Finn R."/>
            <person name="Kale V."/>
            <person name="Holt S."/>
            <person name="Cochrane G."/>
            <person name="Meng A."/>
            <person name="Brown T."/>
            <person name="Cohen L."/>
        </authorList>
    </citation>
    <scope>NUCLEOTIDE SEQUENCE</scope>
    <source>
        <strain evidence="2">CCMP127</strain>
    </source>
</reference>
<organism evidence="2">
    <name type="scientific">Amphora coffeiformis</name>
    <dbReference type="NCBI Taxonomy" id="265554"/>
    <lineage>
        <taxon>Eukaryota</taxon>
        <taxon>Sar</taxon>
        <taxon>Stramenopiles</taxon>
        <taxon>Ochrophyta</taxon>
        <taxon>Bacillariophyta</taxon>
        <taxon>Bacillariophyceae</taxon>
        <taxon>Bacillariophycidae</taxon>
        <taxon>Thalassiophysales</taxon>
        <taxon>Catenulaceae</taxon>
        <taxon>Amphora</taxon>
    </lineage>
</organism>